<evidence type="ECO:0000313" key="14">
    <source>
        <dbReference type="Proteomes" id="UP000528151"/>
    </source>
</evidence>
<proteinExistence type="predicted"/>
<dbReference type="KEGG" id="lmok:CQ02_12640"/>
<evidence type="ECO:0000256" key="1">
    <source>
        <dbReference type="SAM" id="Phobius"/>
    </source>
</evidence>
<dbReference type="EMBL" id="AABGUK010000005">
    <property type="protein sequence ID" value="EAH4242904.1"/>
    <property type="molecule type" value="Genomic_DNA"/>
</dbReference>
<evidence type="ECO:0000313" key="9">
    <source>
        <dbReference type="Proteomes" id="UP000272537"/>
    </source>
</evidence>
<dbReference type="EMBL" id="AABBZO010000010">
    <property type="protein sequence ID" value="EAG4462601.1"/>
    <property type="molecule type" value="Genomic_DNA"/>
</dbReference>
<keyword evidence="1" id="KW-1133">Transmembrane helix</keyword>
<dbReference type="EMBL" id="AAAJWF010000009">
    <property type="protein sequence ID" value="EAC7481712.1"/>
    <property type="molecule type" value="Genomic_DNA"/>
</dbReference>
<evidence type="ECO:0000313" key="7">
    <source>
        <dbReference type="EMBL" id="NYA02259.1"/>
    </source>
</evidence>
<comment type="caution">
    <text evidence="3">The sequence shown here is derived from an EMBL/GenBank/DDBJ whole genome shotgun (WGS) entry which is preliminary data.</text>
</comment>
<dbReference type="Proteomes" id="UP000272537">
    <property type="component" value="Unassembled WGS sequence"/>
</dbReference>
<dbReference type="RefSeq" id="WP_003725422.1">
    <property type="nucleotide sequence ID" value="NC_021825.2"/>
</dbReference>
<evidence type="ECO:0000313" key="13">
    <source>
        <dbReference type="Proteomes" id="UP000527632"/>
    </source>
</evidence>
<evidence type="ECO:0000313" key="3">
    <source>
        <dbReference type="EMBL" id="EAC7481712.1"/>
    </source>
</evidence>
<feature type="transmembrane region" description="Helical" evidence="1">
    <location>
        <begin position="6"/>
        <end position="23"/>
    </location>
</feature>
<evidence type="ECO:0000313" key="2">
    <source>
        <dbReference type="EMBL" id="EAC5550849.1"/>
    </source>
</evidence>
<evidence type="ECO:0000313" key="11">
    <source>
        <dbReference type="Proteomes" id="UP000368512"/>
    </source>
</evidence>
<dbReference type="Proteomes" id="UP000544530">
    <property type="component" value="Unassembled WGS sequence"/>
</dbReference>
<dbReference type="Proteomes" id="UP000528151">
    <property type="component" value="Unassembled WGS sequence"/>
</dbReference>
<gene>
    <name evidence="2" type="ORF">ARY78_10450</name>
    <name evidence="4" type="ORF">CA369_09915</name>
    <name evidence="3" type="ORF">DQ70_13560</name>
    <name evidence="8" type="ORF">DYZ80_02752</name>
    <name evidence="5" type="ORF">E5F58_12995</name>
    <name evidence="6" type="ORF">F6515_06325</name>
    <name evidence="7" type="ORF">HZJ64_10465</name>
</gene>
<dbReference type="EMBL" id="JACAVN010000006">
    <property type="protein sequence ID" value="NYA02259.1"/>
    <property type="molecule type" value="Genomic_DNA"/>
</dbReference>
<dbReference type="Proteomes" id="UP000527632">
    <property type="component" value="Unassembled WGS sequence"/>
</dbReference>
<reference evidence="7 15" key="4">
    <citation type="submission" date="2020-06" db="EMBL/GenBank/DDBJ databases">
        <title>Two Listeria outbreaks in Switzerland in 2018 and 2020.</title>
        <authorList>
            <person name="Stevens M.J.A."/>
            <person name="Bloemberg G."/>
            <person name="Nusch-Inderbinnen M."/>
            <person name="Stephan R."/>
        </authorList>
    </citation>
    <scope>NUCLEOTIDE SEQUENCE [LARGE SCALE GENOMIC DNA]</scope>
    <source>
        <strain evidence="7 15">N18-0707</strain>
    </source>
</reference>
<feature type="transmembrane region" description="Helical" evidence="1">
    <location>
        <begin position="50"/>
        <end position="69"/>
    </location>
</feature>
<dbReference type="EMBL" id="QXLS01000007">
    <property type="protein sequence ID" value="RKA05232.1"/>
    <property type="molecule type" value="Genomic_DNA"/>
</dbReference>
<dbReference type="Proteomes" id="UP000368512">
    <property type="component" value="Unassembled WGS sequence"/>
</dbReference>
<evidence type="ECO:0000313" key="15">
    <source>
        <dbReference type="Proteomes" id="UP000544530"/>
    </source>
</evidence>
<keyword evidence="1" id="KW-0812">Transmembrane</keyword>
<evidence type="ECO:0000313" key="10">
    <source>
        <dbReference type="Proteomes" id="UP000365297"/>
    </source>
</evidence>
<evidence type="ECO:0000313" key="5">
    <source>
        <dbReference type="EMBL" id="EAH4242904.1"/>
    </source>
</evidence>
<evidence type="ECO:0000313" key="6">
    <source>
        <dbReference type="EMBL" id="ECY9782606.1"/>
    </source>
</evidence>
<dbReference type="Proteomes" id="UP000489121">
    <property type="component" value="Unassembled WGS sequence"/>
</dbReference>
<evidence type="ECO:0000313" key="12">
    <source>
        <dbReference type="Proteomes" id="UP000489121"/>
    </source>
</evidence>
<reference evidence="10 11" key="2">
    <citation type="submission" date="2018-06" db="EMBL/GenBank/DDBJ databases">
        <authorList>
            <consortium name="GenomeTrakr: Next Generation Sequencing Network for Food Pathogen Tracability"/>
        </authorList>
    </citation>
    <scope>NUCLEOTIDE SEQUENCE [LARGE SCALE GENOMIC DNA]</scope>
    <source>
        <strain evidence="3 11">CFSAN008042</strain>
        <strain evidence="4 14">CFSAN063727</strain>
        <strain evidence="2 10">FDA00007096</strain>
        <strain evidence="5 13">LS1344</strain>
    </source>
</reference>
<dbReference type="EMBL" id="AAAIXK010000005">
    <property type="protein sequence ID" value="EAC5550849.1"/>
    <property type="molecule type" value="Genomic_DNA"/>
</dbReference>
<protein>
    <submittedName>
        <fullName evidence="7">CsbA family protein</fullName>
    </submittedName>
    <submittedName>
        <fullName evidence="3">DUF2198 family protein</fullName>
    </submittedName>
</protein>
<dbReference type="Pfam" id="PF09964">
    <property type="entry name" value="DUF2198"/>
    <property type="match status" value="1"/>
</dbReference>
<feature type="transmembrane region" description="Helical" evidence="1">
    <location>
        <begin position="28"/>
        <end position="44"/>
    </location>
</feature>
<dbReference type="Proteomes" id="UP000365297">
    <property type="component" value="Unassembled WGS sequence"/>
</dbReference>
<accession>A0A0B8RGL6</accession>
<reference evidence="8 9" key="1">
    <citation type="journal article" date="2018" name="BMC Genomics">
        <title>Genes significantly associated with lineage II food isolates of Listeria monocytogenes.</title>
        <authorList>
            <person name="Pirone-Davies C."/>
            <person name="Chen Y."/>
            <person name="Pightling A."/>
            <person name="Ryan G."/>
            <person name="Wang Y."/>
            <person name="Yao K."/>
            <person name="Hoffmann M."/>
            <person name="Allard M.W."/>
        </authorList>
    </citation>
    <scope>NUCLEOTIDE SEQUENCE [LARGE SCALE GENOMIC DNA]</scope>
    <source>
        <strain evidence="8 9">PNUSAL000550</strain>
    </source>
</reference>
<dbReference type="KEGG" id="lmv:Y193_03265"/>
<organism evidence="3 11">
    <name type="scientific">Listeria monocytogenes</name>
    <dbReference type="NCBI Taxonomy" id="1639"/>
    <lineage>
        <taxon>Bacteria</taxon>
        <taxon>Bacillati</taxon>
        <taxon>Bacillota</taxon>
        <taxon>Bacilli</taxon>
        <taxon>Bacillales</taxon>
        <taxon>Listeriaceae</taxon>
        <taxon>Listeria</taxon>
    </lineage>
</organism>
<evidence type="ECO:0000313" key="4">
    <source>
        <dbReference type="EMBL" id="EAG4462601.1"/>
    </source>
</evidence>
<keyword evidence="1" id="KW-0472">Membrane</keyword>
<dbReference type="EMBL" id="AALGDA010000014">
    <property type="protein sequence ID" value="ECY9782606.1"/>
    <property type="molecule type" value="Genomic_DNA"/>
</dbReference>
<sequence>MDQIISALIFPCLLVILFARITYNRYVALLLMVILIVASAKLGYTNSMWLIIIDAFSMTIGFVLATYMLRRLKKSGSDF</sequence>
<dbReference type="AlphaFoldDB" id="A0A0B8RGL6"/>
<reference evidence="6 12" key="3">
    <citation type="submission" date="2019-09" db="EMBL/GenBank/DDBJ databases">
        <authorList>
            <consortium name="PulseNet: The National Subtyping Network for Foodborne Disease Surveillance"/>
            <person name="Tarr C.L."/>
            <person name="Trees E."/>
            <person name="Katz L.S."/>
            <person name="Carleton-Romer H.A."/>
            <person name="Stroika S."/>
            <person name="Kucerova Z."/>
            <person name="Roache K.F."/>
            <person name="Sabol A.L."/>
            <person name="Besser J."/>
            <person name="Gerner-Smidt P."/>
        </authorList>
    </citation>
    <scope>NUCLEOTIDE SEQUENCE [LARGE SCALE GENOMIC DNA]</scope>
    <source>
        <strain evidence="6 12">PNUSAL005692</strain>
    </source>
</reference>
<dbReference type="InterPro" id="IPR019242">
    <property type="entry name" value="DUF2198"/>
</dbReference>
<evidence type="ECO:0000313" key="8">
    <source>
        <dbReference type="EMBL" id="RKA05232.1"/>
    </source>
</evidence>
<name>A0A0B8RGL6_LISMN</name>